<evidence type="ECO:0000256" key="1">
    <source>
        <dbReference type="SAM" id="Phobius"/>
    </source>
</evidence>
<reference evidence="2" key="1">
    <citation type="submission" date="2020-10" db="EMBL/GenBank/DDBJ databases">
        <authorList>
            <person name="Gilroy R."/>
        </authorList>
    </citation>
    <scope>NUCLEOTIDE SEQUENCE</scope>
    <source>
        <strain evidence="2">B3-1481</strain>
    </source>
</reference>
<sequence length="239" mass="25487">MDTSILDNLGNLGNLDNLVNLESLGSPSPGLITGLVLVASVLGLVLAIALIVFCIFYLFKFDALKDWVNDLADGEEIVEHRLSFSMLRPILATFVITGGCLAVAVLAPETYWLIAAVPLLYWAVVLGIRGRKLGTRAAFCEMIYLAFATAAALSLITVFIWLLLIYAAILLLGYLTSGSGSSSSSSSADDDDARDESVDTSRCCGTCLHHGTANCPASGPDPDYYSGPCGSYQHYKGYL</sequence>
<feature type="transmembrane region" description="Helical" evidence="1">
    <location>
        <begin position="142"/>
        <end position="175"/>
    </location>
</feature>
<dbReference type="Proteomes" id="UP000823769">
    <property type="component" value="Unassembled WGS sequence"/>
</dbReference>
<feature type="transmembrane region" description="Helical" evidence="1">
    <location>
        <begin position="31"/>
        <end position="59"/>
    </location>
</feature>
<feature type="transmembrane region" description="Helical" evidence="1">
    <location>
        <begin position="111"/>
        <end position="130"/>
    </location>
</feature>
<dbReference type="AlphaFoldDB" id="A0A9D9IW35"/>
<reference evidence="2" key="2">
    <citation type="journal article" date="2021" name="PeerJ">
        <title>Extensive microbial diversity within the chicken gut microbiome revealed by metagenomics and culture.</title>
        <authorList>
            <person name="Gilroy R."/>
            <person name="Ravi A."/>
            <person name="Getino M."/>
            <person name="Pursley I."/>
            <person name="Horton D.L."/>
            <person name="Alikhan N.F."/>
            <person name="Baker D."/>
            <person name="Gharbi K."/>
            <person name="Hall N."/>
            <person name="Watson M."/>
            <person name="Adriaenssens E.M."/>
            <person name="Foster-Nyarko E."/>
            <person name="Jarju S."/>
            <person name="Secka A."/>
            <person name="Antonio M."/>
            <person name="Oren A."/>
            <person name="Chaudhuri R.R."/>
            <person name="La Ragione R."/>
            <person name="Hildebrand F."/>
            <person name="Pallen M.J."/>
        </authorList>
    </citation>
    <scope>NUCLEOTIDE SEQUENCE</scope>
    <source>
        <strain evidence="2">B3-1481</strain>
    </source>
</reference>
<comment type="caution">
    <text evidence="2">The sequence shown here is derived from an EMBL/GenBank/DDBJ whole genome shotgun (WGS) entry which is preliminary data.</text>
</comment>
<feature type="transmembrane region" description="Helical" evidence="1">
    <location>
        <begin position="86"/>
        <end position="105"/>
    </location>
</feature>
<protein>
    <submittedName>
        <fullName evidence="2">Uncharacterized protein</fullName>
    </submittedName>
</protein>
<keyword evidence="1" id="KW-1133">Transmembrane helix</keyword>
<evidence type="ECO:0000313" key="3">
    <source>
        <dbReference type="Proteomes" id="UP000823769"/>
    </source>
</evidence>
<evidence type="ECO:0000313" key="2">
    <source>
        <dbReference type="EMBL" id="MBO8480029.1"/>
    </source>
</evidence>
<proteinExistence type="predicted"/>
<keyword evidence="1" id="KW-0472">Membrane</keyword>
<gene>
    <name evidence="2" type="ORF">IAB76_02825</name>
</gene>
<organism evidence="2 3">
    <name type="scientific">Candidatus Cryptobacteroides avistercoris</name>
    <dbReference type="NCBI Taxonomy" id="2840758"/>
    <lineage>
        <taxon>Bacteria</taxon>
        <taxon>Pseudomonadati</taxon>
        <taxon>Bacteroidota</taxon>
        <taxon>Bacteroidia</taxon>
        <taxon>Bacteroidales</taxon>
        <taxon>Candidatus Cryptobacteroides</taxon>
    </lineage>
</organism>
<accession>A0A9D9IW35</accession>
<keyword evidence="1" id="KW-0812">Transmembrane</keyword>
<name>A0A9D9IW35_9BACT</name>
<dbReference type="EMBL" id="JADILW010000042">
    <property type="protein sequence ID" value="MBO8480029.1"/>
    <property type="molecule type" value="Genomic_DNA"/>
</dbReference>